<dbReference type="AlphaFoldDB" id="A0A1H4EL73"/>
<sequence>MAAPWSPRSPQGETRAPGSDGLRLSGHGKRVKSARAGFAMARAMPTVRATGAKWRFRAAETCSTRGRMRARPASPRATWRSVGTPRANPERPLRERMCEALAPTSRPPRQPDAPARREQRLDSRRLHHPQGGGRGRRAAARHPRPSRAAGGRCGAFRRDRCGRRSLRPSRRLRWRPERAAVRRGFRAVALAEPHHVPSARAPSPRSCAKTAWRDRGGRPPAANEVRHVGPNRAGILRGSGRDCSFRAIFQVEIAEMRNGRRHAAPAGSSPPPGRPAGCAHRAAPKWRARWSMSALTLAGMWRLGG</sequence>
<evidence type="ECO:0000256" key="1">
    <source>
        <dbReference type="SAM" id="MobiDB-lite"/>
    </source>
</evidence>
<gene>
    <name evidence="2" type="ORF">SAMN05444370_11460</name>
</gene>
<evidence type="ECO:0000313" key="2">
    <source>
        <dbReference type="EMBL" id="SEA85300.1"/>
    </source>
</evidence>
<reference evidence="2 3" key="1">
    <citation type="submission" date="2016-10" db="EMBL/GenBank/DDBJ databases">
        <authorList>
            <person name="de Groot N.N."/>
        </authorList>
    </citation>
    <scope>NUCLEOTIDE SEQUENCE [LARGE SCALE GENOMIC DNA]</scope>
    <source>
        <strain evidence="2 3">DSM 15345</strain>
    </source>
</reference>
<protein>
    <submittedName>
        <fullName evidence="2">Uncharacterized protein</fullName>
    </submittedName>
</protein>
<dbReference type="EMBL" id="FNQM01000014">
    <property type="protein sequence ID" value="SEA85300.1"/>
    <property type="molecule type" value="Genomic_DNA"/>
</dbReference>
<feature type="region of interest" description="Disordered" evidence="1">
    <location>
        <begin position="63"/>
        <end position="154"/>
    </location>
</feature>
<feature type="region of interest" description="Disordered" evidence="1">
    <location>
        <begin position="1"/>
        <end position="30"/>
    </location>
</feature>
<organism evidence="2 3">
    <name type="scientific">Rubrimonas cliftonensis</name>
    <dbReference type="NCBI Taxonomy" id="89524"/>
    <lineage>
        <taxon>Bacteria</taxon>
        <taxon>Pseudomonadati</taxon>
        <taxon>Pseudomonadota</taxon>
        <taxon>Alphaproteobacteria</taxon>
        <taxon>Rhodobacterales</taxon>
        <taxon>Paracoccaceae</taxon>
        <taxon>Rubrimonas</taxon>
    </lineage>
</organism>
<accession>A0A1H4EL73</accession>
<proteinExistence type="predicted"/>
<feature type="region of interest" description="Disordered" evidence="1">
    <location>
        <begin position="196"/>
        <end position="224"/>
    </location>
</feature>
<feature type="region of interest" description="Disordered" evidence="1">
    <location>
        <begin position="259"/>
        <end position="280"/>
    </location>
</feature>
<feature type="compositionally biased region" description="Basic and acidic residues" evidence="1">
    <location>
        <begin position="114"/>
        <end position="124"/>
    </location>
</feature>
<evidence type="ECO:0000313" key="3">
    <source>
        <dbReference type="Proteomes" id="UP000198703"/>
    </source>
</evidence>
<keyword evidence="3" id="KW-1185">Reference proteome</keyword>
<feature type="compositionally biased region" description="Basic and acidic residues" evidence="1">
    <location>
        <begin position="88"/>
        <end position="98"/>
    </location>
</feature>
<dbReference type="Proteomes" id="UP000198703">
    <property type="component" value="Unassembled WGS sequence"/>
</dbReference>
<feature type="compositionally biased region" description="Basic residues" evidence="1">
    <location>
        <begin position="134"/>
        <end position="145"/>
    </location>
</feature>
<name>A0A1H4EL73_9RHOB</name>